<dbReference type="HOGENOM" id="CLU_039517_0_0_1"/>
<name>A0A0C3KEE4_PISTI</name>
<sequence>MAPRSKLMSAQERLSEQLQLLSQFKYSDLDMPYAGVGQHSNKATRSLDTKDIIRILDTIAVALTTGVAGDVYAAAFDTRGRLTLVLAKNERSTADDDRAVRHLCSLIISPQTSAARDVFPFLFARCRANIQKRIAKMEAVVKGFSVGIDEVLKDYKPKSIDEELPLSTDYRALRYGDKRDEVSVPQMIRDLLEVIKVTVDLFNSLDQSTSQDDVHGTFSAIVFSALVLKRSRLLRSLCEFQGFIHRGRTLEAERLKRRLAKVCQYSEGIDDLIFYAKHYFPAGIPHCWVGPIEGTGETTVQLYGGYIGAMKRALNNVTPSQKTLHAPRGRFPEMGEEWNRSSSIKTRVHAEIRILLHLDTPFDENSGHSQQQPIGCSKRSCLCCTLWIWAYNKKHGTNWLTSGSHGKPDSAWALPGPYAHAWMKDGQSEVDEAVIDGVQERLTQTIDLLFPMQRRLSDEHRSSGSELGGSDSDGEKVAKERNQNLASDANRVWANISGKLKRH</sequence>
<reference evidence="2 3" key="1">
    <citation type="submission" date="2014-04" db="EMBL/GenBank/DDBJ databases">
        <authorList>
            <consortium name="DOE Joint Genome Institute"/>
            <person name="Kuo A."/>
            <person name="Kohler A."/>
            <person name="Costa M.D."/>
            <person name="Nagy L.G."/>
            <person name="Floudas D."/>
            <person name="Copeland A."/>
            <person name="Barry K.W."/>
            <person name="Cichocki N."/>
            <person name="Veneault-Fourrey C."/>
            <person name="LaButti K."/>
            <person name="Lindquist E.A."/>
            <person name="Lipzen A."/>
            <person name="Lundell T."/>
            <person name="Morin E."/>
            <person name="Murat C."/>
            <person name="Sun H."/>
            <person name="Tunlid A."/>
            <person name="Henrissat B."/>
            <person name="Grigoriev I.V."/>
            <person name="Hibbett D.S."/>
            <person name="Martin F."/>
            <person name="Nordberg H.P."/>
            <person name="Cantor M.N."/>
            <person name="Hua S.X."/>
        </authorList>
    </citation>
    <scope>NUCLEOTIDE SEQUENCE [LARGE SCALE GENOMIC DNA]</scope>
    <source>
        <strain evidence="2 3">Marx 270</strain>
    </source>
</reference>
<dbReference type="InParanoid" id="A0A0C3KEE4"/>
<proteinExistence type="predicted"/>
<dbReference type="Pfam" id="PF14441">
    <property type="entry name" value="OTT_1508_deam"/>
    <property type="match status" value="1"/>
</dbReference>
<reference evidence="3" key="2">
    <citation type="submission" date="2015-01" db="EMBL/GenBank/DDBJ databases">
        <title>Evolutionary Origins and Diversification of the Mycorrhizal Mutualists.</title>
        <authorList>
            <consortium name="DOE Joint Genome Institute"/>
            <consortium name="Mycorrhizal Genomics Consortium"/>
            <person name="Kohler A."/>
            <person name="Kuo A."/>
            <person name="Nagy L.G."/>
            <person name="Floudas D."/>
            <person name="Copeland A."/>
            <person name="Barry K.W."/>
            <person name="Cichocki N."/>
            <person name="Veneault-Fourrey C."/>
            <person name="LaButti K."/>
            <person name="Lindquist E.A."/>
            <person name="Lipzen A."/>
            <person name="Lundell T."/>
            <person name="Morin E."/>
            <person name="Murat C."/>
            <person name="Riley R."/>
            <person name="Ohm R."/>
            <person name="Sun H."/>
            <person name="Tunlid A."/>
            <person name="Henrissat B."/>
            <person name="Grigoriev I.V."/>
            <person name="Hibbett D.S."/>
            <person name="Martin F."/>
        </authorList>
    </citation>
    <scope>NUCLEOTIDE SEQUENCE [LARGE SCALE GENOMIC DNA]</scope>
    <source>
        <strain evidence="3">Marx 270</strain>
    </source>
</reference>
<dbReference type="EMBL" id="KN831958">
    <property type="protein sequence ID" value="KIO07977.1"/>
    <property type="molecule type" value="Genomic_DNA"/>
</dbReference>
<feature type="compositionally biased region" description="Basic and acidic residues" evidence="1">
    <location>
        <begin position="473"/>
        <end position="482"/>
    </location>
</feature>
<gene>
    <name evidence="2" type="ORF">M404DRAFT_997657</name>
</gene>
<protein>
    <submittedName>
        <fullName evidence="2">Uncharacterized protein</fullName>
    </submittedName>
</protein>
<accession>A0A0C3KEE4</accession>
<dbReference type="Proteomes" id="UP000054217">
    <property type="component" value="Unassembled WGS sequence"/>
</dbReference>
<evidence type="ECO:0000256" key="1">
    <source>
        <dbReference type="SAM" id="MobiDB-lite"/>
    </source>
</evidence>
<evidence type="ECO:0000313" key="3">
    <source>
        <dbReference type="Proteomes" id="UP000054217"/>
    </source>
</evidence>
<feature type="region of interest" description="Disordered" evidence="1">
    <location>
        <begin position="459"/>
        <end position="503"/>
    </location>
</feature>
<dbReference type="AlphaFoldDB" id="A0A0C3KEE4"/>
<evidence type="ECO:0000313" key="2">
    <source>
        <dbReference type="EMBL" id="KIO07977.1"/>
    </source>
</evidence>
<dbReference type="OrthoDB" id="3063780at2759"/>
<organism evidence="2 3">
    <name type="scientific">Pisolithus tinctorius Marx 270</name>
    <dbReference type="NCBI Taxonomy" id="870435"/>
    <lineage>
        <taxon>Eukaryota</taxon>
        <taxon>Fungi</taxon>
        <taxon>Dikarya</taxon>
        <taxon>Basidiomycota</taxon>
        <taxon>Agaricomycotina</taxon>
        <taxon>Agaricomycetes</taxon>
        <taxon>Agaricomycetidae</taxon>
        <taxon>Boletales</taxon>
        <taxon>Sclerodermatineae</taxon>
        <taxon>Pisolithaceae</taxon>
        <taxon>Pisolithus</taxon>
    </lineage>
</organism>
<keyword evidence="3" id="KW-1185">Reference proteome</keyword>
<dbReference type="InterPro" id="IPR027796">
    <property type="entry name" value="OTT_1508_deam-like"/>
</dbReference>